<evidence type="ECO:0000313" key="3">
    <source>
        <dbReference type="Proteomes" id="UP001063698"/>
    </source>
</evidence>
<proteinExistence type="predicted"/>
<dbReference type="Proteomes" id="UP001063698">
    <property type="component" value="Chromosome"/>
</dbReference>
<dbReference type="AlphaFoldDB" id="A0A977PJK0"/>
<accession>A0A977PJK0</accession>
<organism evidence="2 3">
    <name type="scientific">Ignicoccus pacificus DSM 13166</name>
    <dbReference type="NCBI Taxonomy" id="940294"/>
    <lineage>
        <taxon>Archaea</taxon>
        <taxon>Thermoproteota</taxon>
        <taxon>Thermoprotei</taxon>
        <taxon>Desulfurococcales</taxon>
        <taxon>Desulfurococcaceae</taxon>
        <taxon>Ignicoccus</taxon>
    </lineage>
</organism>
<keyword evidence="3" id="KW-1185">Reference proteome</keyword>
<feature type="coiled-coil region" evidence="1">
    <location>
        <begin position="34"/>
        <end position="61"/>
    </location>
</feature>
<name>A0A977PJK0_9CREN</name>
<reference evidence="2" key="1">
    <citation type="submission" date="2013-11" db="EMBL/GenBank/DDBJ databases">
        <title>Comparative genomics of Ignicoccus.</title>
        <authorList>
            <person name="Podar M."/>
        </authorList>
    </citation>
    <scope>NUCLEOTIDE SEQUENCE</scope>
    <source>
        <strain evidence="2">DSM 13166</strain>
    </source>
</reference>
<protein>
    <submittedName>
        <fullName evidence="2">CopG family transcriptional regulator</fullName>
    </submittedName>
</protein>
<dbReference type="EMBL" id="CP006868">
    <property type="protein sequence ID" value="UXD21751.1"/>
    <property type="molecule type" value="Genomic_DNA"/>
</dbReference>
<dbReference type="KEGG" id="ipc:IPA_07585"/>
<keyword evidence="1" id="KW-0175">Coiled coil</keyword>
<sequence length="77" mass="8907">MSVVLPLRVKKEILEKINELLESGYGKSRNEVIIKLIELGLKNLDNENEKIERIVKEGKISLGKKKDWVSEFLGERE</sequence>
<gene>
    <name evidence="2" type="ORF">IPA_07585</name>
</gene>
<evidence type="ECO:0000256" key="1">
    <source>
        <dbReference type="SAM" id="Coils"/>
    </source>
</evidence>
<evidence type="ECO:0000313" key="2">
    <source>
        <dbReference type="EMBL" id="UXD21751.1"/>
    </source>
</evidence>